<evidence type="ECO:0000313" key="3">
    <source>
        <dbReference type="EMBL" id="NML93818.1"/>
    </source>
</evidence>
<feature type="compositionally biased region" description="Basic and acidic residues" evidence="1">
    <location>
        <begin position="70"/>
        <end position="81"/>
    </location>
</feature>
<reference evidence="3 4" key="1">
    <citation type="submission" date="2020-04" db="EMBL/GenBank/DDBJ databases">
        <title>Novosphingobium sp. TW-4 isolated from soil.</title>
        <authorList>
            <person name="Dahal R.H."/>
            <person name="Chaudhary D.K."/>
        </authorList>
    </citation>
    <scope>NUCLEOTIDE SEQUENCE [LARGE SCALE GENOMIC DNA]</scope>
    <source>
        <strain evidence="3 4">TW-4</strain>
    </source>
</reference>
<keyword evidence="2" id="KW-1133">Transmembrane helix</keyword>
<protein>
    <submittedName>
        <fullName evidence="3">Uncharacterized protein</fullName>
    </submittedName>
</protein>
<keyword evidence="2" id="KW-0472">Membrane</keyword>
<evidence type="ECO:0000256" key="1">
    <source>
        <dbReference type="SAM" id="MobiDB-lite"/>
    </source>
</evidence>
<keyword evidence="4" id="KW-1185">Reference proteome</keyword>
<proteinExistence type="predicted"/>
<feature type="transmembrane region" description="Helical" evidence="2">
    <location>
        <begin position="6"/>
        <end position="28"/>
    </location>
</feature>
<sequence length="102" mass="10838">MIPPPIFWRILAALALIAAIFAALQLYVHNAVVADRNEARADALTKGKQADDMAGQIAASTAATIQQENDDARQAAARSDDPLADGLRSLRANKGRADQASR</sequence>
<gene>
    <name evidence="3" type="ORF">HHL27_09075</name>
</gene>
<dbReference type="AlphaFoldDB" id="A0A7Y0GA80"/>
<feature type="region of interest" description="Disordered" evidence="1">
    <location>
        <begin position="64"/>
        <end position="102"/>
    </location>
</feature>
<dbReference type="Proteomes" id="UP000583556">
    <property type="component" value="Unassembled WGS sequence"/>
</dbReference>
<keyword evidence="2" id="KW-0812">Transmembrane</keyword>
<dbReference type="EMBL" id="JABBGM010000003">
    <property type="protein sequence ID" value="NML93818.1"/>
    <property type="molecule type" value="Genomic_DNA"/>
</dbReference>
<comment type="caution">
    <text evidence="3">The sequence shown here is derived from an EMBL/GenBank/DDBJ whole genome shotgun (WGS) entry which is preliminary data.</text>
</comment>
<evidence type="ECO:0000313" key="4">
    <source>
        <dbReference type="Proteomes" id="UP000583556"/>
    </source>
</evidence>
<name>A0A7Y0GA80_9SPHN</name>
<accession>A0A7Y0GA80</accession>
<organism evidence="3 4">
    <name type="scientific">Novosphingobium olei</name>
    <dbReference type="NCBI Taxonomy" id="2728851"/>
    <lineage>
        <taxon>Bacteria</taxon>
        <taxon>Pseudomonadati</taxon>
        <taxon>Pseudomonadota</taxon>
        <taxon>Alphaproteobacteria</taxon>
        <taxon>Sphingomonadales</taxon>
        <taxon>Sphingomonadaceae</taxon>
        <taxon>Novosphingobium</taxon>
    </lineage>
</organism>
<dbReference type="RefSeq" id="WP_169493081.1">
    <property type="nucleotide sequence ID" value="NZ_JABBGM010000003.1"/>
</dbReference>
<evidence type="ECO:0000256" key="2">
    <source>
        <dbReference type="SAM" id="Phobius"/>
    </source>
</evidence>